<accession>A0ABT5WSN6</accession>
<name>A0ABT5WSN6_9SPHN</name>
<dbReference type="InterPro" id="IPR029058">
    <property type="entry name" value="AB_hydrolase_fold"/>
</dbReference>
<evidence type="ECO:0000313" key="3">
    <source>
        <dbReference type="Proteomes" id="UP001216253"/>
    </source>
</evidence>
<dbReference type="SUPFAM" id="SSF53474">
    <property type="entry name" value="alpha/beta-Hydrolases"/>
    <property type="match status" value="1"/>
</dbReference>
<sequence length="246" mass="26850">MTNPIVFLHGGGQGGWVWDEAIAAIGRQSHGQARCLALDVPGCGAKRGRKTDGIAFEDIARELIADIEAAGLGDVVLVGHSQAGTVLPVIAALRPDLLRKLVFVTCIAPDPGLTIIEMTTARMREHDQTAATRALTDTTLPERERYRIMFCNDMAQTEADAFLDKLGGDRWPRSAYEAADWAYDHLAAIPVSYVLCLRDAILPLAWQEHFATRMRARATPRIDAGHQVMNTRPQELAQVLLAEAAS</sequence>
<dbReference type="Gene3D" id="3.40.50.1820">
    <property type="entry name" value="alpha/beta hydrolase"/>
    <property type="match status" value="1"/>
</dbReference>
<protein>
    <submittedName>
        <fullName evidence="2">Alpha/beta hydrolase</fullName>
    </submittedName>
</protein>
<evidence type="ECO:0000259" key="1">
    <source>
        <dbReference type="Pfam" id="PF12697"/>
    </source>
</evidence>
<dbReference type="InterPro" id="IPR052897">
    <property type="entry name" value="Sec-Metab_Biosynth_Hydrolase"/>
</dbReference>
<dbReference type="EMBL" id="JARESE010000050">
    <property type="protein sequence ID" value="MDE8653061.1"/>
    <property type="molecule type" value="Genomic_DNA"/>
</dbReference>
<dbReference type="PANTHER" id="PTHR37017">
    <property type="entry name" value="AB HYDROLASE-1 DOMAIN-CONTAINING PROTEIN-RELATED"/>
    <property type="match status" value="1"/>
</dbReference>
<dbReference type="InterPro" id="IPR000073">
    <property type="entry name" value="AB_hydrolase_1"/>
</dbReference>
<gene>
    <name evidence="2" type="ORF">PYV00_15240</name>
</gene>
<dbReference type="RefSeq" id="WP_275229169.1">
    <property type="nucleotide sequence ID" value="NZ_JARESE010000050.1"/>
</dbReference>
<dbReference type="PANTHER" id="PTHR37017:SF11">
    <property type="entry name" value="ESTERASE_LIPASE_THIOESTERASE DOMAIN-CONTAINING PROTEIN"/>
    <property type="match status" value="1"/>
</dbReference>
<dbReference type="GO" id="GO:0016787">
    <property type="term" value="F:hydrolase activity"/>
    <property type="evidence" value="ECO:0007669"/>
    <property type="project" value="UniProtKB-KW"/>
</dbReference>
<evidence type="ECO:0000313" key="2">
    <source>
        <dbReference type="EMBL" id="MDE8653061.1"/>
    </source>
</evidence>
<proteinExistence type="predicted"/>
<keyword evidence="3" id="KW-1185">Reference proteome</keyword>
<organism evidence="2 3">
    <name type="scientific">Novosphingobium album</name>
    <name type="common">ex Liu et al. 2023</name>
    <dbReference type="NCBI Taxonomy" id="3031130"/>
    <lineage>
        <taxon>Bacteria</taxon>
        <taxon>Pseudomonadati</taxon>
        <taxon>Pseudomonadota</taxon>
        <taxon>Alphaproteobacteria</taxon>
        <taxon>Sphingomonadales</taxon>
        <taxon>Sphingomonadaceae</taxon>
        <taxon>Novosphingobium</taxon>
    </lineage>
</organism>
<feature type="domain" description="AB hydrolase-1" evidence="1">
    <location>
        <begin position="5"/>
        <end position="238"/>
    </location>
</feature>
<reference evidence="2 3" key="1">
    <citation type="submission" date="2023-03" db="EMBL/GenBank/DDBJ databases">
        <title>NovoSphingobium album sp. nov. isolated from polycyclic aromatic hydrocarbons- and heavy-metal polluted soil.</title>
        <authorList>
            <person name="Liu Z."/>
            <person name="Wang K."/>
        </authorList>
    </citation>
    <scope>NUCLEOTIDE SEQUENCE [LARGE SCALE GENOMIC DNA]</scope>
    <source>
        <strain evidence="2 3">H3SJ31-1</strain>
    </source>
</reference>
<comment type="caution">
    <text evidence="2">The sequence shown here is derived from an EMBL/GenBank/DDBJ whole genome shotgun (WGS) entry which is preliminary data.</text>
</comment>
<dbReference type="Pfam" id="PF12697">
    <property type="entry name" value="Abhydrolase_6"/>
    <property type="match status" value="1"/>
</dbReference>
<keyword evidence="2" id="KW-0378">Hydrolase</keyword>
<dbReference type="Proteomes" id="UP001216253">
    <property type="component" value="Unassembled WGS sequence"/>
</dbReference>